<name>A0ABQ7W1N0_SOLTU</name>
<evidence type="ECO:0000313" key="2">
    <source>
        <dbReference type="EMBL" id="KAH0773747.1"/>
    </source>
</evidence>
<keyword evidence="3" id="KW-1185">Reference proteome</keyword>
<feature type="compositionally biased region" description="Acidic residues" evidence="1">
    <location>
        <begin position="105"/>
        <end position="118"/>
    </location>
</feature>
<feature type="compositionally biased region" description="Basic and acidic residues" evidence="1">
    <location>
        <begin position="19"/>
        <end position="38"/>
    </location>
</feature>
<accession>A0ABQ7W1N0</accession>
<protein>
    <recommendedName>
        <fullName evidence="4">Gag-pol polyprotein</fullName>
    </recommendedName>
</protein>
<proteinExistence type="predicted"/>
<evidence type="ECO:0000256" key="1">
    <source>
        <dbReference type="SAM" id="MobiDB-lite"/>
    </source>
</evidence>
<gene>
    <name evidence="2" type="ORF">KY290_010884</name>
</gene>
<organism evidence="2 3">
    <name type="scientific">Solanum tuberosum</name>
    <name type="common">Potato</name>
    <dbReference type="NCBI Taxonomy" id="4113"/>
    <lineage>
        <taxon>Eukaryota</taxon>
        <taxon>Viridiplantae</taxon>
        <taxon>Streptophyta</taxon>
        <taxon>Embryophyta</taxon>
        <taxon>Tracheophyta</taxon>
        <taxon>Spermatophyta</taxon>
        <taxon>Magnoliopsida</taxon>
        <taxon>eudicotyledons</taxon>
        <taxon>Gunneridae</taxon>
        <taxon>Pentapetalae</taxon>
        <taxon>asterids</taxon>
        <taxon>lamiids</taxon>
        <taxon>Solanales</taxon>
        <taxon>Solanaceae</taxon>
        <taxon>Solanoideae</taxon>
        <taxon>Solaneae</taxon>
        <taxon>Solanum</taxon>
    </lineage>
</organism>
<reference evidence="2 3" key="1">
    <citation type="journal article" date="2021" name="bioRxiv">
        <title>Chromosome-scale and haplotype-resolved genome assembly of a tetraploid potato cultivar.</title>
        <authorList>
            <person name="Sun H."/>
            <person name="Jiao W.-B."/>
            <person name="Krause K."/>
            <person name="Campoy J.A."/>
            <person name="Goel M."/>
            <person name="Folz-Donahue K."/>
            <person name="Kukat C."/>
            <person name="Huettel B."/>
            <person name="Schneeberger K."/>
        </authorList>
    </citation>
    <scope>NUCLEOTIDE SEQUENCE [LARGE SCALE GENOMIC DNA]</scope>
    <source>
        <strain evidence="2">SolTubOtavaFocal</strain>
        <tissue evidence="2">Leaves</tissue>
    </source>
</reference>
<dbReference type="EMBL" id="JAIVGD010000005">
    <property type="protein sequence ID" value="KAH0773747.1"/>
    <property type="molecule type" value="Genomic_DNA"/>
</dbReference>
<dbReference type="Proteomes" id="UP000826656">
    <property type="component" value="Unassembled WGS sequence"/>
</dbReference>
<evidence type="ECO:0008006" key="4">
    <source>
        <dbReference type="Google" id="ProtNLM"/>
    </source>
</evidence>
<comment type="caution">
    <text evidence="2">The sequence shown here is derived from an EMBL/GenBank/DDBJ whole genome shotgun (WGS) entry which is preliminary data.</text>
</comment>
<feature type="region of interest" description="Disordered" evidence="1">
    <location>
        <begin position="19"/>
        <end position="61"/>
    </location>
</feature>
<feature type="region of interest" description="Disordered" evidence="1">
    <location>
        <begin position="94"/>
        <end position="124"/>
    </location>
</feature>
<evidence type="ECO:0000313" key="3">
    <source>
        <dbReference type="Proteomes" id="UP000826656"/>
    </source>
</evidence>
<sequence>MAIHKFAHLNDLLEAANEVERELRESKDFKKPYEKKPFEGNTPKYPPREGGNNDPTKFPKGIQCHKSRVWGHMMRECPNRLNVLVQGGELYLSEEEEQEKGCEKDTEEEDKYEGDVYGEQDPCGGKDVVIPNGLMRKVLIEEAWPQEGEFTVPIYVAR</sequence>